<dbReference type="EMBL" id="MU228900">
    <property type="protein sequence ID" value="KAG6620542.1"/>
    <property type="molecule type" value="Genomic_DNA"/>
</dbReference>
<organism evidence="1 2">
    <name type="scientific">Carya illinoinensis</name>
    <name type="common">Pecan</name>
    <dbReference type="NCBI Taxonomy" id="32201"/>
    <lineage>
        <taxon>Eukaryota</taxon>
        <taxon>Viridiplantae</taxon>
        <taxon>Streptophyta</taxon>
        <taxon>Embryophyta</taxon>
        <taxon>Tracheophyta</taxon>
        <taxon>Spermatophyta</taxon>
        <taxon>Magnoliopsida</taxon>
        <taxon>eudicotyledons</taxon>
        <taxon>Gunneridae</taxon>
        <taxon>Pentapetalae</taxon>
        <taxon>rosids</taxon>
        <taxon>fabids</taxon>
        <taxon>Fagales</taxon>
        <taxon>Juglandaceae</taxon>
        <taxon>Carya</taxon>
    </lineage>
</organism>
<evidence type="ECO:0000313" key="1">
    <source>
        <dbReference type="EMBL" id="KAG6620542.1"/>
    </source>
</evidence>
<dbReference type="Proteomes" id="UP000811246">
    <property type="component" value="Unassembled WGS sequence"/>
</dbReference>
<dbReference type="InterPro" id="IPR006502">
    <property type="entry name" value="PDDEXK-like"/>
</dbReference>
<name>A0A921ZYL5_CARIL</name>
<dbReference type="Pfam" id="PF04720">
    <property type="entry name" value="PDDEXK_6"/>
    <property type="match status" value="1"/>
</dbReference>
<protein>
    <recommendedName>
        <fullName evidence="3">DUF506 family protein</fullName>
    </recommendedName>
</protein>
<evidence type="ECO:0008006" key="3">
    <source>
        <dbReference type="Google" id="ProtNLM"/>
    </source>
</evidence>
<dbReference type="PANTHER" id="PTHR31579:SF39">
    <property type="entry name" value="OS01G0973600 PROTEIN"/>
    <property type="match status" value="1"/>
</dbReference>
<sequence length="228" mass="26311">MRQFCKISVAQYESDLLSVVNSLILSINETDLHFIKSGACNASCIRFSLVKLLRRSGYDAAVCATKWQGSGKVPGGDHEYVDVVNYNSSGTSERLIIDIDFRSHFEIARAVESYDRILNSLPVIYVGSLTRLEQFLQIMVEAARSSLKQNSMPLPPWRSLAYLLAKWQSPYQRRDEQNNGRTNFLDHKQCSEHLKRLQSLLQSEMEVKPIKIDNNRRRKAEQRRRHHL</sequence>
<reference evidence="1" key="1">
    <citation type="submission" date="2021-01" db="EMBL/GenBank/DDBJ databases">
        <authorList>
            <person name="Lovell J.T."/>
            <person name="Bentley N."/>
            <person name="Bhattarai G."/>
            <person name="Jenkins J.W."/>
            <person name="Sreedasyam A."/>
            <person name="Alarcon Y."/>
            <person name="Bock C."/>
            <person name="Boston L."/>
            <person name="Carlson J."/>
            <person name="Cervantes K."/>
            <person name="Clermont K."/>
            <person name="Krom N."/>
            <person name="Kubenka K."/>
            <person name="Mamidi S."/>
            <person name="Mattison C."/>
            <person name="Monteros M."/>
            <person name="Pisani C."/>
            <person name="Plott C."/>
            <person name="Rajasekar S."/>
            <person name="Rhein H.S."/>
            <person name="Rohla C."/>
            <person name="Song M."/>
            <person name="Hilaire R.S."/>
            <person name="Shu S."/>
            <person name="Wells L."/>
            <person name="Wang X."/>
            <person name="Webber J."/>
            <person name="Heerema R.J."/>
            <person name="Klein P."/>
            <person name="Conner P."/>
            <person name="Grauke L."/>
            <person name="Grimwood J."/>
            <person name="Schmutz J."/>
            <person name="Randall J.J."/>
        </authorList>
    </citation>
    <scope>NUCLEOTIDE SEQUENCE</scope>
    <source>
        <tissue evidence="1">Leaf</tissue>
    </source>
</reference>
<comment type="caution">
    <text evidence="1">The sequence shown here is derived from an EMBL/GenBank/DDBJ whole genome shotgun (WGS) entry which is preliminary data.</text>
</comment>
<proteinExistence type="predicted"/>
<dbReference type="NCBIfam" id="TIGR01615">
    <property type="entry name" value="A_thal_3542"/>
    <property type="match status" value="1"/>
</dbReference>
<gene>
    <name evidence="1" type="ORF">I3842_Q060400</name>
</gene>
<evidence type="ECO:0000313" key="2">
    <source>
        <dbReference type="Proteomes" id="UP000811246"/>
    </source>
</evidence>
<dbReference type="PANTHER" id="PTHR31579">
    <property type="entry name" value="OS03G0796600 PROTEIN"/>
    <property type="match status" value="1"/>
</dbReference>
<accession>A0A921ZYL5</accession>
<dbReference type="AlphaFoldDB" id="A0A921ZYL5"/>